<dbReference type="RefSeq" id="WP_207118806.1">
    <property type="nucleotide sequence ID" value="NZ_JAFLEQ010000008.1"/>
</dbReference>
<dbReference type="AlphaFoldDB" id="A0A939IX06"/>
<evidence type="ECO:0008006" key="4">
    <source>
        <dbReference type="Google" id="ProtNLM"/>
    </source>
</evidence>
<protein>
    <recommendedName>
        <fullName evidence="4">Cardiolipin synthase N-terminal domain-containing protein</fullName>
    </recommendedName>
</protein>
<evidence type="ECO:0000313" key="3">
    <source>
        <dbReference type="Proteomes" id="UP000664332"/>
    </source>
</evidence>
<reference evidence="2" key="1">
    <citation type="submission" date="2021-03" db="EMBL/GenBank/DDBJ databases">
        <authorList>
            <person name="Sun Q."/>
        </authorList>
    </citation>
    <scope>NUCLEOTIDE SEQUENCE</scope>
    <source>
        <strain evidence="2">CCM 8862</strain>
    </source>
</reference>
<feature type="transmembrane region" description="Helical" evidence="1">
    <location>
        <begin position="48"/>
        <end position="67"/>
    </location>
</feature>
<accession>A0A939IX06</accession>
<dbReference type="EMBL" id="JAFLEQ010000008">
    <property type="protein sequence ID" value="MBN9643985.1"/>
    <property type="molecule type" value="Genomic_DNA"/>
</dbReference>
<proteinExistence type="predicted"/>
<keyword evidence="1" id="KW-1133">Transmembrane helix</keyword>
<keyword evidence="1" id="KW-0812">Transmembrane</keyword>
<organism evidence="2 3">
    <name type="scientific">Corynebacterium mendelii</name>
    <dbReference type="NCBI Taxonomy" id="2765362"/>
    <lineage>
        <taxon>Bacteria</taxon>
        <taxon>Bacillati</taxon>
        <taxon>Actinomycetota</taxon>
        <taxon>Actinomycetes</taxon>
        <taxon>Mycobacteriales</taxon>
        <taxon>Corynebacteriaceae</taxon>
        <taxon>Corynebacterium</taxon>
    </lineage>
</organism>
<feature type="transmembrane region" description="Helical" evidence="1">
    <location>
        <begin position="16"/>
        <end position="36"/>
    </location>
</feature>
<sequence length="75" mass="8276">MNFDGQSPLMPTVVDGIFSVLAIAVIIFHLVVFFLLIKDRRSLSDTIVFGLIVVLVPLAGPAGYLFWRTRRASAL</sequence>
<gene>
    <name evidence="2" type="ORF">JZY06_05040</name>
</gene>
<keyword evidence="3" id="KW-1185">Reference proteome</keyword>
<dbReference type="Proteomes" id="UP000664332">
    <property type="component" value="Unassembled WGS sequence"/>
</dbReference>
<keyword evidence="1" id="KW-0472">Membrane</keyword>
<evidence type="ECO:0000313" key="2">
    <source>
        <dbReference type="EMBL" id="MBN9643985.1"/>
    </source>
</evidence>
<evidence type="ECO:0000256" key="1">
    <source>
        <dbReference type="SAM" id="Phobius"/>
    </source>
</evidence>
<name>A0A939IX06_9CORY</name>
<comment type="caution">
    <text evidence="2">The sequence shown here is derived from an EMBL/GenBank/DDBJ whole genome shotgun (WGS) entry which is preliminary data.</text>
</comment>